<dbReference type="RefSeq" id="WP_284032252.1">
    <property type="nucleotide sequence ID" value="NZ_CP126154.1"/>
</dbReference>
<evidence type="ECO:0000313" key="2">
    <source>
        <dbReference type="EMBL" id="MFC7071204.1"/>
    </source>
</evidence>
<evidence type="ECO:0000256" key="1">
    <source>
        <dbReference type="SAM" id="MobiDB-lite"/>
    </source>
</evidence>
<organism evidence="2 3">
    <name type="scientific">Halobaculum lipolyticum</name>
    <dbReference type="NCBI Taxonomy" id="3032001"/>
    <lineage>
        <taxon>Archaea</taxon>
        <taxon>Methanobacteriati</taxon>
        <taxon>Methanobacteriota</taxon>
        <taxon>Stenosarchaea group</taxon>
        <taxon>Halobacteria</taxon>
        <taxon>Halobacteriales</taxon>
        <taxon>Haloferacaceae</taxon>
        <taxon>Halobaculum</taxon>
    </lineage>
</organism>
<accession>A0ABD5WDF2</accession>
<proteinExistence type="predicted"/>
<feature type="compositionally biased region" description="Basic and acidic residues" evidence="1">
    <location>
        <begin position="28"/>
        <end position="45"/>
    </location>
</feature>
<dbReference type="Proteomes" id="UP001596461">
    <property type="component" value="Unassembled WGS sequence"/>
</dbReference>
<name>A0ABD5WDF2_9EURY</name>
<dbReference type="EMBL" id="JBHTAH010000019">
    <property type="protein sequence ID" value="MFC7071204.1"/>
    <property type="molecule type" value="Genomic_DNA"/>
</dbReference>
<dbReference type="GeneID" id="81124087"/>
<feature type="region of interest" description="Disordered" evidence="1">
    <location>
        <begin position="1"/>
        <end position="45"/>
    </location>
</feature>
<comment type="caution">
    <text evidence="2">The sequence shown here is derived from an EMBL/GenBank/DDBJ whole genome shotgun (WGS) entry which is preliminary data.</text>
</comment>
<feature type="compositionally biased region" description="Low complexity" evidence="1">
    <location>
        <begin position="17"/>
        <end position="27"/>
    </location>
</feature>
<dbReference type="AlphaFoldDB" id="A0ABD5WDF2"/>
<reference evidence="2 3" key="1">
    <citation type="journal article" date="2019" name="Int. J. Syst. Evol. Microbiol.">
        <title>The Global Catalogue of Microorganisms (GCM) 10K type strain sequencing project: providing services to taxonomists for standard genome sequencing and annotation.</title>
        <authorList>
            <consortium name="The Broad Institute Genomics Platform"/>
            <consortium name="The Broad Institute Genome Sequencing Center for Infectious Disease"/>
            <person name="Wu L."/>
            <person name="Ma J."/>
        </authorList>
    </citation>
    <scope>NUCLEOTIDE SEQUENCE [LARGE SCALE GENOMIC DNA]</scope>
    <source>
        <strain evidence="2 3">DT31</strain>
    </source>
</reference>
<protein>
    <submittedName>
        <fullName evidence="2">Uncharacterized protein</fullName>
    </submittedName>
</protein>
<sequence length="45" mass="4318">MTEDAAAPAAGPPAPTNAPADAAPELLAADRDAAGRADRTGVSES</sequence>
<gene>
    <name evidence="2" type="ORF">ACFQL9_16285</name>
</gene>
<evidence type="ECO:0000313" key="3">
    <source>
        <dbReference type="Proteomes" id="UP001596461"/>
    </source>
</evidence>
<keyword evidence="3" id="KW-1185">Reference proteome</keyword>